<feature type="compositionally biased region" description="Polar residues" evidence="1">
    <location>
        <begin position="273"/>
        <end position="287"/>
    </location>
</feature>
<evidence type="ECO:0000313" key="2">
    <source>
        <dbReference type="EMBL" id="GIL60856.1"/>
    </source>
</evidence>
<name>A0A8J4BL34_9CHLO</name>
<protein>
    <submittedName>
        <fullName evidence="2">Uncharacterized protein</fullName>
    </submittedName>
</protein>
<organism evidence="2 3">
    <name type="scientific">Volvox africanus</name>
    <dbReference type="NCBI Taxonomy" id="51714"/>
    <lineage>
        <taxon>Eukaryota</taxon>
        <taxon>Viridiplantae</taxon>
        <taxon>Chlorophyta</taxon>
        <taxon>core chlorophytes</taxon>
        <taxon>Chlorophyceae</taxon>
        <taxon>CS clade</taxon>
        <taxon>Chlamydomonadales</taxon>
        <taxon>Volvocaceae</taxon>
        <taxon>Volvox</taxon>
    </lineage>
</organism>
<feature type="region of interest" description="Disordered" evidence="1">
    <location>
        <begin position="204"/>
        <end position="307"/>
    </location>
</feature>
<dbReference type="PANTHER" id="PTHR36051:SF2">
    <property type="entry name" value="DYNAMIN"/>
    <property type="match status" value="1"/>
</dbReference>
<keyword evidence="3" id="KW-1185">Reference proteome</keyword>
<dbReference type="PANTHER" id="PTHR36051">
    <property type="entry name" value="DYNAMIN"/>
    <property type="match status" value="1"/>
</dbReference>
<comment type="caution">
    <text evidence="2">The sequence shown here is derived from an EMBL/GenBank/DDBJ whole genome shotgun (WGS) entry which is preliminary data.</text>
</comment>
<evidence type="ECO:0000313" key="3">
    <source>
        <dbReference type="Proteomes" id="UP000747399"/>
    </source>
</evidence>
<dbReference type="EMBL" id="BNCO01000041">
    <property type="protein sequence ID" value="GIL60856.1"/>
    <property type="molecule type" value="Genomic_DNA"/>
</dbReference>
<accession>A0A8J4BL34</accession>
<evidence type="ECO:0000256" key="1">
    <source>
        <dbReference type="SAM" id="MobiDB-lite"/>
    </source>
</evidence>
<dbReference type="Proteomes" id="UP000747399">
    <property type="component" value="Unassembled WGS sequence"/>
</dbReference>
<proteinExistence type="predicted"/>
<reference evidence="2" key="1">
    <citation type="journal article" date="2021" name="Proc. Natl. Acad. Sci. U.S.A.">
        <title>Three genomes in the algal genus Volvox reveal the fate of a haploid sex-determining region after a transition to homothallism.</title>
        <authorList>
            <person name="Yamamoto K."/>
            <person name="Hamaji T."/>
            <person name="Kawai-Toyooka H."/>
            <person name="Matsuzaki R."/>
            <person name="Takahashi F."/>
            <person name="Nishimura Y."/>
            <person name="Kawachi M."/>
            <person name="Noguchi H."/>
            <person name="Minakuchi Y."/>
            <person name="Umen J.G."/>
            <person name="Toyoda A."/>
            <person name="Nozaki H."/>
        </authorList>
    </citation>
    <scope>NUCLEOTIDE SEQUENCE</scope>
    <source>
        <strain evidence="2">NIES-3780</strain>
    </source>
</reference>
<feature type="compositionally biased region" description="Polar residues" evidence="1">
    <location>
        <begin position="243"/>
        <end position="258"/>
    </location>
</feature>
<gene>
    <name evidence="2" type="ORF">Vafri_15370</name>
</gene>
<sequence>MHHTDLYKPLTASFSMDQHFTMDDLPVSLRIGSVGAGLGVGCGIGVGFGKPFNIAAVPAAGQAISGMSSGLGQINGFLGSAGTGVREVVRSLGVQGLDAGLGCGVGIGYGFGAGLFLKPTATEQLLRQVQGTAGDITRFVQAKLEGVGLQLPGAQSLLSAPSRLRPQPSRWDAATTINHPTLQQTALPPQEGEQIPSSNIFDERHSDTAMGRPPPHASHYPGVSDAGPWAPFNGSHPHLPQPLQWQESSRPAQPQPSVLTVGKGTAPFHGQNGVASRSPLHSPTSLAAQPPPSNDAAAGSGPDPEPTAEEFRALLRHEREITRLRAQNRALRSAVCQLNRRLLICREDDNDDENGRTGLW</sequence>
<dbReference type="AlphaFoldDB" id="A0A8J4BL34"/>